<dbReference type="Proteomes" id="UP000887565">
    <property type="component" value="Unplaced"/>
</dbReference>
<accession>A0A915J4A6</accession>
<name>A0A915J4A6_ROMCU</name>
<evidence type="ECO:0000313" key="2">
    <source>
        <dbReference type="WBParaSite" id="nRc.2.0.1.t21302-RA"/>
    </source>
</evidence>
<proteinExistence type="predicted"/>
<organism evidence="1 2">
    <name type="scientific">Romanomermis culicivorax</name>
    <name type="common">Nematode worm</name>
    <dbReference type="NCBI Taxonomy" id="13658"/>
    <lineage>
        <taxon>Eukaryota</taxon>
        <taxon>Metazoa</taxon>
        <taxon>Ecdysozoa</taxon>
        <taxon>Nematoda</taxon>
        <taxon>Enoplea</taxon>
        <taxon>Dorylaimia</taxon>
        <taxon>Mermithida</taxon>
        <taxon>Mermithoidea</taxon>
        <taxon>Mermithidae</taxon>
        <taxon>Romanomermis</taxon>
    </lineage>
</organism>
<reference evidence="2" key="1">
    <citation type="submission" date="2022-11" db="UniProtKB">
        <authorList>
            <consortium name="WormBaseParasite"/>
        </authorList>
    </citation>
    <scope>IDENTIFICATION</scope>
</reference>
<dbReference type="WBParaSite" id="nRc.2.0.1.t21302-RA">
    <property type="protein sequence ID" value="nRc.2.0.1.t21302-RA"/>
    <property type="gene ID" value="nRc.2.0.1.g21302"/>
</dbReference>
<dbReference type="AlphaFoldDB" id="A0A915J4A6"/>
<keyword evidence="1" id="KW-1185">Reference proteome</keyword>
<protein>
    <submittedName>
        <fullName evidence="2">Uncharacterized protein</fullName>
    </submittedName>
</protein>
<evidence type="ECO:0000313" key="1">
    <source>
        <dbReference type="Proteomes" id="UP000887565"/>
    </source>
</evidence>
<sequence length="144" mass="16628">TALVQFARLPAETGIFLTNTGSAKVVCELKVTEFDCLRASPFKFYLNPDEKKKIKLQFLQYNPEVFTLSTNDSAQTHKYRSKDDHIFTMEDATPAEYCHIVPNNQRRMHILNVDLPPEVTKEQARGRFRDSYAEVTVPYNPIEQ</sequence>